<evidence type="ECO:0000313" key="2">
    <source>
        <dbReference type="EMBL" id="MBM3318017.1"/>
    </source>
</evidence>
<proteinExistence type="predicted"/>
<feature type="compositionally biased region" description="Basic residues" evidence="1">
    <location>
        <begin position="169"/>
        <end position="178"/>
    </location>
</feature>
<dbReference type="Proteomes" id="UP000748308">
    <property type="component" value="Unassembled WGS sequence"/>
</dbReference>
<evidence type="ECO:0000256" key="1">
    <source>
        <dbReference type="SAM" id="MobiDB-lite"/>
    </source>
</evidence>
<comment type="caution">
    <text evidence="2">The sequence shown here is derived from an EMBL/GenBank/DDBJ whole genome shotgun (WGS) entry which is preliminary data.</text>
</comment>
<name>A0A938BR79_UNCEI</name>
<reference evidence="2" key="1">
    <citation type="submission" date="2019-03" db="EMBL/GenBank/DDBJ databases">
        <title>Lake Tanganyika Metagenome-Assembled Genomes (MAGs).</title>
        <authorList>
            <person name="Tran P."/>
        </authorList>
    </citation>
    <scope>NUCLEOTIDE SEQUENCE</scope>
    <source>
        <strain evidence="2">M_DeepCast_400m_m2_100</strain>
    </source>
</reference>
<organism evidence="2 3">
    <name type="scientific">Eiseniibacteriota bacterium</name>
    <dbReference type="NCBI Taxonomy" id="2212470"/>
    <lineage>
        <taxon>Bacteria</taxon>
        <taxon>Candidatus Eiseniibacteriota</taxon>
    </lineage>
</organism>
<accession>A0A938BR79</accession>
<feature type="region of interest" description="Disordered" evidence="1">
    <location>
        <begin position="103"/>
        <end position="179"/>
    </location>
</feature>
<protein>
    <submittedName>
        <fullName evidence="2">Uncharacterized protein</fullName>
    </submittedName>
</protein>
<gene>
    <name evidence="2" type="ORF">FJY75_09215</name>
</gene>
<sequence>MTRARVAQILYTAVYFVVRRAPPLPSLEEFLDTRIKSVFADPAPSDWPTFWRETVTVVLEDLFRREGLRIDGLTPEFFENRNRKMLSIRDRIAAAVMPIAEPETATGAQRAAEKASGAASARRAAGKARSAGSGKASGAASGRAPASTRPPRGAAGAASAPRETSASAGRRRAARRPGGRIPPALRLAILLPALACAHGGLGATASAAAASAGSTAFLERTPADRAGEAGDRYDIVVLFGDKEGRPVEVPVDLAGQPARYELRSSCGPGQPLAVRRAVWRGVGEREGHSLGAVLHAPLDPACTYTLWVRLPGVSTGRVKVAPLDPGAAPAEGFVRFVRFVDRHASGTLDLRTLEGESDKVGVDVQAQLSVPVARERLGADAIRCGLAVDGMLAVRKSPRRVHNALDADLRCSWLRTYSLPGPTRGGRHVHAFGFQLSPAGIESDQDARWVDFTAGPAATFSIPFLDWPLLLWHRLIEMPRGFLPPTARVGYKRIHRVRARDGSTWDRRRVDLELVAVAPLLRPLDVLLRHRVFHDLEDRSRRSNVEVAWRWYVDRDTRTAVLIKLVHGALPPLFERAEVASLGFQIGL</sequence>
<dbReference type="AlphaFoldDB" id="A0A938BR79"/>
<feature type="compositionally biased region" description="Low complexity" evidence="1">
    <location>
        <begin position="114"/>
        <end position="168"/>
    </location>
</feature>
<evidence type="ECO:0000313" key="3">
    <source>
        <dbReference type="Proteomes" id="UP000748308"/>
    </source>
</evidence>
<dbReference type="EMBL" id="VGIY01000240">
    <property type="protein sequence ID" value="MBM3318017.1"/>
    <property type="molecule type" value="Genomic_DNA"/>
</dbReference>